<name>A0A0J0XF38_9TREE</name>
<dbReference type="PANTHER" id="PTHR28228">
    <property type="entry name" value="SECRETORY COMPONENT PROTEIN SHR3"/>
    <property type="match status" value="1"/>
</dbReference>
<evidence type="ECO:0000313" key="3">
    <source>
        <dbReference type="Proteomes" id="UP000053611"/>
    </source>
</evidence>
<dbReference type="EMBL" id="KQ087251">
    <property type="protein sequence ID" value="KLT39692.1"/>
    <property type="molecule type" value="Genomic_DNA"/>
</dbReference>
<dbReference type="STRING" id="879819.A0A0J0XF38"/>
<feature type="transmembrane region" description="Helical" evidence="1">
    <location>
        <begin position="140"/>
        <end position="161"/>
    </location>
</feature>
<dbReference type="SMART" id="SM00786">
    <property type="entry name" value="SHR3_chaperone"/>
    <property type="match status" value="1"/>
</dbReference>
<evidence type="ECO:0008006" key="4">
    <source>
        <dbReference type="Google" id="ProtNLM"/>
    </source>
</evidence>
<accession>A0A0J0XF38</accession>
<dbReference type="RefSeq" id="XP_018276183.1">
    <property type="nucleotide sequence ID" value="XM_018424190.1"/>
</dbReference>
<dbReference type="GO" id="GO:0051082">
    <property type="term" value="F:unfolded protein binding"/>
    <property type="evidence" value="ECO:0007669"/>
    <property type="project" value="TreeGrafter"/>
</dbReference>
<dbReference type="AlphaFoldDB" id="A0A0J0XF38"/>
<keyword evidence="1" id="KW-0472">Membrane</keyword>
<feature type="transmembrane region" description="Helical" evidence="1">
    <location>
        <begin position="54"/>
        <end position="72"/>
    </location>
</feature>
<keyword evidence="3" id="KW-1185">Reference proteome</keyword>
<proteinExistence type="predicted"/>
<feature type="transmembrane region" description="Helical" evidence="1">
    <location>
        <begin position="84"/>
        <end position="103"/>
    </location>
</feature>
<evidence type="ECO:0000313" key="2">
    <source>
        <dbReference type="EMBL" id="KLT39692.1"/>
    </source>
</evidence>
<dbReference type="GO" id="GO:0006888">
    <property type="term" value="P:endoplasmic reticulum to Golgi vesicle-mediated transport"/>
    <property type="evidence" value="ECO:0007669"/>
    <property type="project" value="TreeGrafter"/>
</dbReference>
<dbReference type="PANTHER" id="PTHR28228:SF1">
    <property type="entry name" value="SECRETORY COMPONENT PROTEIN SHR3"/>
    <property type="match status" value="1"/>
</dbReference>
<dbReference type="Pfam" id="PF08229">
    <property type="entry name" value="SHR3_chaperone"/>
    <property type="match status" value="1"/>
</dbReference>
<dbReference type="Proteomes" id="UP000053611">
    <property type="component" value="Unassembled WGS sequence"/>
</dbReference>
<reference evidence="2 3" key="1">
    <citation type="submission" date="2015-03" db="EMBL/GenBank/DDBJ databases">
        <title>Genomics and transcriptomics of the oil-accumulating basidiomycete yeast T. oleaginosus allow insights into substrate utilization and the diverse evolutionary trajectories of mating systems in fungi.</title>
        <authorList>
            <consortium name="DOE Joint Genome Institute"/>
            <person name="Kourist R."/>
            <person name="Kracht O."/>
            <person name="Bracharz F."/>
            <person name="Lipzen A."/>
            <person name="Nolan M."/>
            <person name="Ohm R."/>
            <person name="Grigoriev I."/>
            <person name="Sun S."/>
            <person name="Heitman J."/>
            <person name="Bruck T."/>
            <person name="Nowrousian M."/>
        </authorList>
    </citation>
    <scope>NUCLEOTIDE SEQUENCE [LARGE SCALE GENOMIC DNA]</scope>
    <source>
        <strain evidence="2 3">IBC0246</strain>
    </source>
</reference>
<gene>
    <name evidence="2" type="ORF">CC85DRAFT_288262</name>
</gene>
<evidence type="ECO:0000256" key="1">
    <source>
        <dbReference type="SAM" id="Phobius"/>
    </source>
</evidence>
<dbReference type="GeneID" id="28984793"/>
<feature type="transmembrane region" description="Helical" evidence="1">
    <location>
        <begin position="7"/>
        <end position="34"/>
    </location>
</feature>
<dbReference type="InterPro" id="IPR013248">
    <property type="entry name" value="Psh3/Shr3"/>
</dbReference>
<sequence length="194" mass="21134">MGFASNIVIGTSAFLLGMVFVCQVVDIGLLYLPLTNEAIQAAYEFYEMWYEAPGAVKSLFHVAMAIPMLTLIFKLNKWSESAKFFDGSALAMMTGCIVLYLSVHIQSLRTFLPDAKSTWSIIPAPPAPEKPFTDNEKIEAVRVLAAGNALVGLLLLGVIGMQIGQEYAQQLEAKEQKAIDEAAARSDAEAKKNI</sequence>
<protein>
    <recommendedName>
        <fullName evidence="4">Shr3 amino acid permease chaperone</fullName>
    </recommendedName>
</protein>
<keyword evidence="1" id="KW-1133">Transmembrane helix</keyword>
<dbReference type="OrthoDB" id="5229808at2759"/>
<keyword evidence="1" id="KW-0812">Transmembrane</keyword>
<dbReference type="GO" id="GO:0005789">
    <property type="term" value="C:endoplasmic reticulum membrane"/>
    <property type="evidence" value="ECO:0007669"/>
    <property type="project" value="TreeGrafter"/>
</dbReference>
<organism evidence="2 3">
    <name type="scientific">Cutaneotrichosporon oleaginosum</name>
    <dbReference type="NCBI Taxonomy" id="879819"/>
    <lineage>
        <taxon>Eukaryota</taxon>
        <taxon>Fungi</taxon>
        <taxon>Dikarya</taxon>
        <taxon>Basidiomycota</taxon>
        <taxon>Agaricomycotina</taxon>
        <taxon>Tremellomycetes</taxon>
        <taxon>Trichosporonales</taxon>
        <taxon>Trichosporonaceae</taxon>
        <taxon>Cutaneotrichosporon</taxon>
    </lineage>
</organism>